<keyword evidence="1" id="KW-0393">Immunoglobulin domain</keyword>
<keyword evidence="5" id="KW-1185">Reference proteome</keyword>
<dbReference type="AlphaFoldDB" id="A0A0C2CPL4"/>
<feature type="region of interest" description="Disordered" evidence="2">
    <location>
        <begin position="324"/>
        <end position="400"/>
    </location>
</feature>
<dbReference type="InterPro" id="IPR036116">
    <property type="entry name" value="FN3_sf"/>
</dbReference>
<name>A0A0C2CPL4_9BILA</name>
<dbReference type="SUPFAM" id="SSF49265">
    <property type="entry name" value="Fibronectin type III"/>
    <property type="match status" value="2"/>
</dbReference>
<dbReference type="OrthoDB" id="504170at2759"/>
<dbReference type="PANTHER" id="PTHR14340:SF9">
    <property type="entry name" value="FIBRONECTIN TYPE-III DOMAIN-CONTAINING PROTEIN"/>
    <property type="match status" value="1"/>
</dbReference>
<reference evidence="4 5" key="1">
    <citation type="submission" date="2013-12" db="EMBL/GenBank/DDBJ databases">
        <title>Draft genome of the parsitic nematode Ancylostoma duodenale.</title>
        <authorList>
            <person name="Mitreva M."/>
        </authorList>
    </citation>
    <scope>NUCLEOTIDE SEQUENCE [LARGE SCALE GENOMIC DNA]</scope>
    <source>
        <strain evidence="4 5">Zhejiang</strain>
    </source>
</reference>
<evidence type="ECO:0000313" key="5">
    <source>
        <dbReference type="Proteomes" id="UP000054047"/>
    </source>
</evidence>
<dbReference type="Proteomes" id="UP000054047">
    <property type="component" value="Unassembled WGS sequence"/>
</dbReference>
<dbReference type="Pfam" id="PF07679">
    <property type="entry name" value="I-set"/>
    <property type="match status" value="1"/>
</dbReference>
<feature type="domain" description="Fibronectin type-III" evidence="3">
    <location>
        <begin position="252"/>
        <end position="341"/>
    </location>
</feature>
<dbReference type="PRINTS" id="PR00014">
    <property type="entry name" value="FNTYPEIII"/>
</dbReference>
<sequence>MNKYTIVTEGTVSTLKILNFDKSDVGEYYAALSEKEASAPAHITLEVAPEVKIKEDLGEELTKHAHSELDFHVEASGNPQPIVTILHNGERIQSRAKVDVAEYDDTVSVRMKNLTMDDIGTIKIIAENASGVTQKEIRLNVIDVPSEPLELQAKNITKDSTTLLWHPPTETNGSPVVGYVIERKAVDSSRWRTIGKTDARTLRFEAQDLLSKQVYGFRVLALNEAGEGPPCQPVDIITKDEDAEITPEEVVSLETPDAPVAELDGTDAVVSWEPVPNGILYRLERKQDSSEWLELMTTGETTFVDTFLKEAGSYTYRVIAKNANAESAPSEESVPIFFGKPQEEIPDGIPEDEKEKVQDEQKPEKVDEIKEDGEVPETLEKPKEEEKAPEQVEEVEKKRK</sequence>
<gene>
    <name evidence="4" type="ORF">ANCDUO_18190</name>
</gene>
<dbReference type="EMBL" id="KN745679">
    <property type="protein sequence ID" value="KIH51717.1"/>
    <property type="molecule type" value="Genomic_DNA"/>
</dbReference>
<dbReference type="SUPFAM" id="SSF48726">
    <property type="entry name" value="Immunoglobulin"/>
    <property type="match status" value="1"/>
</dbReference>
<dbReference type="SMART" id="SM00060">
    <property type="entry name" value="FN3"/>
    <property type="match status" value="2"/>
</dbReference>
<evidence type="ECO:0000259" key="3">
    <source>
        <dbReference type="PROSITE" id="PS50853"/>
    </source>
</evidence>
<evidence type="ECO:0000313" key="4">
    <source>
        <dbReference type="EMBL" id="KIH51717.1"/>
    </source>
</evidence>
<organism evidence="4 5">
    <name type="scientific">Ancylostoma duodenale</name>
    <dbReference type="NCBI Taxonomy" id="51022"/>
    <lineage>
        <taxon>Eukaryota</taxon>
        <taxon>Metazoa</taxon>
        <taxon>Ecdysozoa</taxon>
        <taxon>Nematoda</taxon>
        <taxon>Chromadorea</taxon>
        <taxon>Rhabditida</taxon>
        <taxon>Rhabditina</taxon>
        <taxon>Rhabditomorpha</taxon>
        <taxon>Strongyloidea</taxon>
        <taxon>Ancylostomatidae</taxon>
        <taxon>Ancylostomatinae</taxon>
        <taxon>Ancylostoma</taxon>
    </lineage>
</organism>
<dbReference type="Pfam" id="PF00041">
    <property type="entry name" value="fn3"/>
    <property type="match status" value="1"/>
</dbReference>
<proteinExistence type="predicted"/>
<dbReference type="InterPro" id="IPR013098">
    <property type="entry name" value="Ig_I-set"/>
</dbReference>
<evidence type="ECO:0000256" key="2">
    <source>
        <dbReference type="SAM" id="MobiDB-lite"/>
    </source>
</evidence>
<dbReference type="PROSITE" id="PS50853">
    <property type="entry name" value="FN3"/>
    <property type="match status" value="2"/>
</dbReference>
<dbReference type="InterPro" id="IPR013783">
    <property type="entry name" value="Ig-like_fold"/>
</dbReference>
<dbReference type="CDD" id="cd00063">
    <property type="entry name" value="FN3"/>
    <property type="match status" value="2"/>
</dbReference>
<evidence type="ECO:0000256" key="1">
    <source>
        <dbReference type="ARBA" id="ARBA00023319"/>
    </source>
</evidence>
<feature type="compositionally biased region" description="Basic and acidic residues" evidence="2">
    <location>
        <begin position="378"/>
        <end position="400"/>
    </location>
</feature>
<dbReference type="InterPro" id="IPR036179">
    <property type="entry name" value="Ig-like_dom_sf"/>
</dbReference>
<dbReference type="InterPro" id="IPR003961">
    <property type="entry name" value="FN3_dom"/>
</dbReference>
<feature type="domain" description="Fibronectin type-III" evidence="3">
    <location>
        <begin position="147"/>
        <end position="241"/>
    </location>
</feature>
<protein>
    <submittedName>
        <fullName evidence="4">Fibronectin type III domain protein</fullName>
    </submittedName>
</protein>
<dbReference type="Gene3D" id="2.60.40.10">
    <property type="entry name" value="Immunoglobulins"/>
    <property type="match status" value="3"/>
</dbReference>
<dbReference type="PANTHER" id="PTHR14340">
    <property type="entry name" value="MICROFIBRIL-ASSOCIATED GLYCOPROTEIN 3"/>
    <property type="match status" value="1"/>
</dbReference>
<feature type="compositionally biased region" description="Basic and acidic residues" evidence="2">
    <location>
        <begin position="351"/>
        <end position="368"/>
    </location>
</feature>
<feature type="non-terminal residue" evidence="4">
    <location>
        <position position="400"/>
    </location>
</feature>
<accession>A0A0C2CPL4</accession>